<evidence type="ECO:0000259" key="2">
    <source>
        <dbReference type="Pfam" id="PF00487"/>
    </source>
</evidence>
<dbReference type="Pfam" id="PF00487">
    <property type="entry name" value="FA_desaturase"/>
    <property type="match status" value="1"/>
</dbReference>
<dbReference type="EMBL" id="CP130319">
    <property type="protein sequence ID" value="WNR44892.1"/>
    <property type="molecule type" value="Genomic_DNA"/>
</dbReference>
<dbReference type="PANTHER" id="PTHR19353">
    <property type="entry name" value="FATTY ACID DESATURASE 2"/>
    <property type="match status" value="1"/>
</dbReference>
<feature type="transmembrane region" description="Helical" evidence="1">
    <location>
        <begin position="75"/>
        <end position="96"/>
    </location>
</feature>
<reference evidence="3" key="1">
    <citation type="submission" date="2022-02" db="EMBL/GenBank/DDBJ databases">
        <title>Paenibacillus sp. MBLB1832 Whole Genome Shotgun Sequencing.</title>
        <authorList>
            <person name="Hwang C.Y."/>
            <person name="Cho E.-S."/>
            <person name="Seo M.-J."/>
        </authorList>
    </citation>
    <scope>NUCLEOTIDE SEQUENCE</scope>
    <source>
        <strain evidence="3">MBLB1832</strain>
    </source>
</reference>
<feature type="transmembrane region" description="Helical" evidence="1">
    <location>
        <begin position="207"/>
        <end position="230"/>
    </location>
</feature>
<dbReference type="KEGG" id="proo:MJB10_01700"/>
<keyword evidence="1" id="KW-1133">Transmembrane helix</keyword>
<proteinExistence type="predicted"/>
<dbReference type="GO" id="GO:0016020">
    <property type="term" value="C:membrane"/>
    <property type="evidence" value="ECO:0007669"/>
    <property type="project" value="TreeGrafter"/>
</dbReference>
<keyword evidence="4" id="KW-1185">Reference proteome</keyword>
<sequence length="368" mass="42580">MSEMKQRDYSIWGPERHKAIEKGLVSAEWYQCPVPRKRMKELMARKDGPALRDILLWIGLLVVSGYVAFLTWGTWLAIPAFAAYGMIYSISAVSRWHEYSHGTPFRTAWVNEVIYQICSFLILEQATNFRWTHTRHHTDTIIVGSDPEIMEPRPPKFRRILRVFLRVTGFHLQVHTLLRQSIGILNAVELELIPESQHRKLFWEARLFVLIYGGLIALCFYLGTVLPLLYVGLPAFYGFFANTLLVLTQHMGLYEDMTDHRICARTFYTNPFLRFLYSNMNYHMEHHMFPMVPYYNLPALHAEIKHDCPAAAPSLPSAVRETVAALRRQKKDPTYVVPRYREFAEKNARKQASVPITVGQGGANYDAV</sequence>
<protein>
    <submittedName>
        <fullName evidence="3">Fatty acid desaturase</fullName>
        <ecNumber evidence="3">1.14.19.-</ecNumber>
    </submittedName>
</protein>
<organism evidence="3 4">
    <name type="scientific">Paenibacillus roseopurpureus</name>
    <dbReference type="NCBI Taxonomy" id="2918901"/>
    <lineage>
        <taxon>Bacteria</taxon>
        <taxon>Bacillati</taxon>
        <taxon>Bacillota</taxon>
        <taxon>Bacilli</taxon>
        <taxon>Bacillales</taxon>
        <taxon>Paenibacillaceae</taxon>
        <taxon>Paenibacillus</taxon>
    </lineage>
</organism>
<feature type="transmembrane region" description="Helical" evidence="1">
    <location>
        <begin position="50"/>
        <end position="69"/>
    </location>
</feature>
<gene>
    <name evidence="3" type="ORF">MJB10_01700</name>
</gene>
<dbReference type="Proteomes" id="UP001304650">
    <property type="component" value="Chromosome"/>
</dbReference>
<feature type="domain" description="Fatty acid desaturase" evidence="2">
    <location>
        <begin position="74"/>
        <end position="312"/>
    </location>
</feature>
<accession>A0AA96LPF8</accession>
<evidence type="ECO:0000313" key="3">
    <source>
        <dbReference type="EMBL" id="WNR44892.1"/>
    </source>
</evidence>
<keyword evidence="3" id="KW-0560">Oxidoreductase</keyword>
<dbReference type="PANTHER" id="PTHR19353:SF19">
    <property type="entry name" value="DELTA(5) FATTY ACID DESATURASE C-RELATED"/>
    <property type="match status" value="1"/>
</dbReference>
<keyword evidence="1" id="KW-0812">Transmembrane</keyword>
<dbReference type="EC" id="1.14.19.-" evidence="3"/>
<dbReference type="InterPro" id="IPR012171">
    <property type="entry name" value="Fatty_acid_desaturase"/>
</dbReference>
<dbReference type="GO" id="GO:0016717">
    <property type="term" value="F:oxidoreductase activity, acting on paired donors, with oxidation of a pair of donors resulting in the reduction of molecular oxygen to two molecules of water"/>
    <property type="evidence" value="ECO:0007669"/>
    <property type="project" value="TreeGrafter"/>
</dbReference>
<dbReference type="InterPro" id="IPR005804">
    <property type="entry name" value="FA_desaturase_dom"/>
</dbReference>
<dbReference type="RefSeq" id="WP_314801035.1">
    <property type="nucleotide sequence ID" value="NZ_CP130319.1"/>
</dbReference>
<evidence type="ECO:0000256" key="1">
    <source>
        <dbReference type="SAM" id="Phobius"/>
    </source>
</evidence>
<keyword evidence="1" id="KW-0472">Membrane</keyword>
<dbReference type="AlphaFoldDB" id="A0AA96LPF8"/>
<dbReference type="GO" id="GO:0008610">
    <property type="term" value="P:lipid biosynthetic process"/>
    <property type="evidence" value="ECO:0007669"/>
    <property type="project" value="UniProtKB-ARBA"/>
</dbReference>
<name>A0AA96LPF8_9BACL</name>
<evidence type="ECO:0000313" key="4">
    <source>
        <dbReference type="Proteomes" id="UP001304650"/>
    </source>
</evidence>